<dbReference type="AlphaFoldDB" id="A0A3Q4IDE2"/>
<dbReference type="Ensembl" id="ENSNBRT00000029983.1">
    <property type="protein sequence ID" value="ENSNBRP00000029227.1"/>
    <property type="gene ID" value="ENSNBRG00000022260.1"/>
</dbReference>
<dbReference type="InterPro" id="IPR015424">
    <property type="entry name" value="PyrdxlP-dep_Trfase"/>
</dbReference>
<keyword evidence="2" id="KW-1185">Reference proteome</keyword>
<dbReference type="SUPFAM" id="SSF53383">
    <property type="entry name" value="PLP-dependent transferases"/>
    <property type="match status" value="1"/>
</dbReference>
<organism evidence="1 2">
    <name type="scientific">Neolamprologus brichardi</name>
    <name type="common">Fairy cichlid</name>
    <name type="synonym">Lamprologus brichardi</name>
    <dbReference type="NCBI Taxonomy" id="32507"/>
    <lineage>
        <taxon>Eukaryota</taxon>
        <taxon>Metazoa</taxon>
        <taxon>Chordata</taxon>
        <taxon>Craniata</taxon>
        <taxon>Vertebrata</taxon>
        <taxon>Euteleostomi</taxon>
        <taxon>Actinopterygii</taxon>
        <taxon>Neopterygii</taxon>
        <taxon>Teleostei</taxon>
        <taxon>Neoteleostei</taxon>
        <taxon>Acanthomorphata</taxon>
        <taxon>Ovalentaria</taxon>
        <taxon>Cichlomorphae</taxon>
        <taxon>Cichliformes</taxon>
        <taxon>Cichlidae</taxon>
        <taxon>African cichlids</taxon>
        <taxon>Pseudocrenilabrinae</taxon>
        <taxon>Lamprologini</taxon>
        <taxon>Neolamprologus</taxon>
    </lineage>
</organism>
<reference evidence="1" key="2">
    <citation type="submission" date="2025-09" db="UniProtKB">
        <authorList>
            <consortium name="Ensembl"/>
        </authorList>
    </citation>
    <scope>IDENTIFICATION</scope>
</reference>
<name>A0A3Q4IDE2_NEOBR</name>
<proteinExistence type="predicted"/>
<dbReference type="Bgee" id="ENSNBRG00000022260">
    <property type="expression patterns" value="Expressed in testis"/>
</dbReference>
<sequence length="154" mass="17562">MDGAVCLLEGMCNVAHMFGAITFVDELDKVMKKMDIISGTLCNCCIGFIEDLISMPCCAILKSEEGQMLRRKHQTTVKLLRQMLMDSGFPVVHCPNHIILVQVRKFISVLHSKFNLRLRLMHYFFSVSLTIQLPILSPALAECNFCQQLLHFER</sequence>
<dbReference type="GeneTree" id="ENSGT00940000156030"/>
<evidence type="ECO:0000313" key="1">
    <source>
        <dbReference type="Ensembl" id="ENSNBRP00000029227.1"/>
    </source>
</evidence>
<reference evidence="1" key="1">
    <citation type="submission" date="2025-08" db="UniProtKB">
        <authorList>
            <consortium name="Ensembl"/>
        </authorList>
    </citation>
    <scope>IDENTIFICATION</scope>
</reference>
<protein>
    <submittedName>
        <fullName evidence="1">Uncharacterized protein</fullName>
    </submittedName>
</protein>
<dbReference type="STRING" id="32507.ENSNBRP00000029227"/>
<accession>A0A3Q4IDE2</accession>
<evidence type="ECO:0000313" key="2">
    <source>
        <dbReference type="Proteomes" id="UP000261580"/>
    </source>
</evidence>
<dbReference type="Proteomes" id="UP000261580">
    <property type="component" value="Unassembled WGS sequence"/>
</dbReference>